<feature type="domain" description="Phosphoribosyltransferase" evidence="12">
    <location>
        <begin position="34"/>
        <end position="154"/>
    </location>
</feature>
<dbReference type="NCBIfam" id="TIGR01090">
    <property type="entry name" value="apt"/>
    <property type="match status" value="1"/>
</dbReference>
<proteinExistence type="inferred from homology"/>
<dbReference type="PANTHER" id="PTHR11776">
    <property type="entry name" value="ADENINE PHOSPHORIBOSYLTRANSFERASE"/>
    <property type="match status" value="1"/>
</dbReference>
<dbReference type="Proteomes" id="UP000193396">
    <property type="component" value="Unassembled WGS sequence"/>
</dbReference>
<evidence type="ECO:0000256" key="8">
    <source>
        <dbReference type="ARBA" id="ARBA00022676"/>
    </source>
</evidence>
<name>A0A1Y2LC97_9PROT</name>
<dbReference type="UniPathway" id="UPA00588">
    <property type="reaction ID" value="UER00646"/>
</dbReference>
<dbReference type="InterPro" id="IPR050120">
    <property type="entry name" value="Adenine_PRTase"/>
</dbReference>
<dbReference type="EC" id="2.4.2.7" evidence="6 11"/>
<dbReference type="EMBL" id="JFKB01000005">
    <property type="protein sequence ID" value="OSQ48394.1"/>
    <property type="molecule type" value="Genomic_DNA"/>
</dbReference>
<dbReference type="GO" id="GO:0005737">
    <property type="term" value="C:cytoplasm"/>
    <property type="evidence" value="ECO:0007669"/>
    <property type="project" value="UniProtKB-SubCell"/>
</dbReference>
<dbReference type="AlphaFoldDB" id="A0A1Y2LC97"/>
<evidence type="ECO:0000313" key="14">
    <source>
        <dbReference type="Proteomes" id="UP000193396"/>
    </source>
</evidence>
<protein>
    <recommendedName>
        <fullName evidence="6 11">Adenine phosphoribosyltransferase</fullName>
        <shortName evidence="11">APRT</shortName>
        <ecNumber evidence="6 11">2.4.2.7</ecNumber>
    </recommendedName>
</protein>
<dbReference type="Gene3D" id="3.40.50.2020">
    <property type="match status" value="1"/>
</dbReference>
<comment type="pathway">
    <text evidence="3 11">Purine metabolism; AMP biosynthesis via salvage pathway; AMP from adenine: step 1/1.</text>
</comment>
<dbReference type="GO" id="GO:0006168">
    <property type="term" value="P:adenine salvage"/>
    <property type="evidence" value="ECO:0007669"/>
    <property type="project" value="InterPro"/>
</dbReference>
<comment type="subcellular location">
    <subcellularLocation>
        <location evidence="2 11">Cytoplasm</location>
    </subcellularLocation>
</comment>
<keyword evidence="7 11" id="KW-0963">Cytoplasm</keyword>
<keyword evidence="8 11" id="KW-0328">Glycosyltransferase</keyword>
<comment type="function">
    <text evidence="11">Catalyzes a salvage reaction resulting in the formation of AMP, that is energically less costly than de novo synthesis.</text>
</comment>
<evidence type="ECO:0000256" key="5">
    <source>
        <dbReference type="ARBA" id="ARBA00011738"/>
    </source>
</evidence>
<evidence type="ECO:0000256" key="3">
    <source>
        <dbReference type="ARBA" id="ARBA00004659"/>
    </source>
</evidence>
<dbReference type="Pfam" id="PF00156">
    <property type="entry name" value="Pribosyltran"/>
    <property type="match status" value="1"/>
</dbReference>
<dbReference type="NCBIfam" id="NF002634">
    <property type="entry name" value="PRK02304.1-3"/>
    <property type="match status" value="1"/>
</dbReference>
<evidence type="ECO:0000256" key="6">
    <source>
        <dbReference type="ARBA" id="ARBA00011893"/>
    </source>
</evidence>
<gene>
    <name evidence="11" type="primary">apt</name>
    <name evidence="13" type="ORF">TALK_09025</name>
</gene>
<dbReference type="CDD" id="cd06223">
    <property type="entry name" value="PRTases_typeI"/>
    <property type="match status" value="1"/>
</dbReference>
<organism evidence="13 14">
    <name type="scientific">Thalassospira alkalitolerans</name>
    <dbReference type="NCBI Taxonomy" id="1293890"/>
    <lineage>
        <taxon>Bacteria</taxon>
        <taxon>Pseudomonadati</taxon>
        <taxon>Pseudomonadota</taxon>
        <taxon>Alphaproteobacteria</taxon>
        <taxon>Rhodospirillales</taxon>
        <taxon>Thalassospiraceae</taxon>
        <taxon>Thalassospira</taxon>
    </lineage>
</organism>
<evidence type="ECO:0000256" key="9">
    <source>
        <dbReference type="ARBA" id="ARBA00022679"/>
    </source>
</evidence>
<dbReference type="NCBIfam" id="NF002636">
    <property type="entry name" value="PRK02304.1-5"/>
    <property type="match status" value="1"/>
</dbReference>
<evidence type="ECO:0000256" key="11">
    <source>
        <dbReference type="HAMAP-Rule" id="MF_00004"/>
    </source>
</evidence>
<comment type="similarity">
    <text evidence="4 11">Belongs to the purine/pyrimidine phosphoribosyltransferase family.</text>
</comment>
<dbReference type="GO" id="GO:0044209">
    <property type="term" value="P:AMP salvage"/>
    <property type="evidence" value="ECO:0007669"/>
    <property type="project" value="UniProtKB-UniRule"/>
</dbReference>
<dbReference type="NCBIfam" id="NF002633">
    <property type="entry name" value="PRK02304.1-2"/>
    <property type="match status" value="1"/>
</dbReference>
<keyword evidence="10 11" id="KW-0660">Purine salvage</keyword>
<keyword evidence="9 11" id="KW-0808">Transferase</keyword>
<comment type="caution">
    <text evidence="13">The sequence shown here is derived from an EMBL/GenBank/DDBJ whole genome shotgun (WGS) entry which is preliminary data.</text>
</comment>
<keyword evidence="14" id="KW-1185">Reference proteome</keyword>
<accession>A0A1Y2LC97</accession>
<dbReference type="InterPro" id="IPR000836">
    <property type="entry name" value="PRTase_dom"/>
</dbReference>
<comment type="subunit">
    <text evidence="5 11">Homodimer.</text>
</comment>
<dbReference type="STRING" id="1293890.TALK_09025"/>
<sequence length="178" mass="19213">MTNTSIKSLIRTIPDYPKKGIMFRDITTLFADAEGLREVIDSIAGEFQDKNIDVIAGIEARGFIIGPAVALALGVGFVPIRKRGKLPAETIEVEYELEYGSDVIEMHIDAIKPGQRVLVMDDLIATGGTALAALDLIEKAGGETIGCAFIIDLPDIGGAQRIRDRGVDVFHLVEFEGD</sequence>
<dbReference type="InterPro" id="IPR029057">
    <property type="entry name" value="PRTase-like"/>
</dbReference>
<dbReference type="OrthoDB" id="9803963at2"/>
<dbReference type="PANTHER" id="PTHR11776:SF7">
    <property type="entry name" value="PHOSPHORIBOSYLTRANSFERASE DOMAIN-CONTAINING PROTEIN"/>
    <property type="match status" value="1"/>
</dbReference>
<evidence type="ECO:0000259" key="12">
    <source>
        <dbReference type="Pfam" id="PF00156"/>
    </source>
</evidence>
<evidence type="ECO:0000256" key="7">
    <source>
        <dbReference type="ARBA" id="ARBA00022490"/>
    </source>
</evidence>
<evidence type="ECO:0000256" key="1">
    <source>
        <dbReference type="ARBA" id="ARBA00000868"/>
    </source>
</evidence>
<dbReference type="FunFam" id="3.40.50.2020:FF:000021">
    <property type="entry name" value="Adenine phosphoribosyltransferase"/>
    <property type="match status" value="1"/>
</dbReference>
<dbReference type="GO" id="GO:0003999">
    <property type="term" value="F:adenine phosphoribosyltransferase activity"/>
    <property type="evidence" value="ECO:0007669"/>
    <property type="project" value="UniProtKB-UniRule"/>
</dbReference>
<reference evidence="13 14" key="1">
    <citation type="submission" date="2014-03" db="EMBL/GenBank/DDBJ databases">
        <title>The draft genome sequence of Thalassospira alkalitolerans JCM 18968.</title>
        <authorList>
            <person name="Lai Q."/>
            <person name="Shao Z."/>
        </authorList>
    </citation>
    <scope>NUCLEOTIDE SEQUENCE [LARGE SCALE GENOMIC DNA]</scope>
    <source>
        <strain evidence="13 14">JCM 18968</strain>
    </source>
</reference>
<evidence type="ECO:0000313" key="13">
    <source>
        <dbReference type="EMBL" id="OSQ48394.1"/>
    </source>
</evidence>
<dbReference type="HAMAP" id="MF_00004">
    <property type="entry name" value="Aden_phosphoribosyltr"/>
    <property type="match status" value="1"/>
</dbReference>
<dbReference type="InterPro" id="IPR005764">
    <property type="entry name" value="Ade_phspho_trans"/>
</dbReference>
<evidence type="ECO:0000256" key="4">
    <source>
        <dbReference type="ARBA" id="ARBA00008391"/>
    </source>
</evidence>
<dbReference type="GO" id="GO:0006166">
    <property type="term" value="P:purine ribonucleoside salvage"/>
    <property type="evidence" value="ECO:0007669"/>
    <property type="project" value="UniProtKB-UniRule"/>
</dbReference>
<evidence type="ECO:0000256" key="2">
    <source>
        <dbReference type="ARBA" id="ARBA00004496"/>
    </source>
</evidence>
<evidence type="ECO:0000256" key="10">
    <source>
        <dbReference type="ARBA" id="ARBA00022726"/>
    </source>
</evidence>
<dbReference type="SUPFAM" id="SSF53271">
    <property type="entry name" value="PRTase-like"/>
    <property type="match status" value="1"/>
</dbReference>
<comment type="catalytic activity">
    <reaction evidence="1 11">
        <text>AMP + diphosphate = 5-phospho-alpha-D-ribose 1-diphosphate + adenine</text>
        <dbReference type="Rhea" id="RHEA:16609"/>
        <dbReference type="ChEBI" id="CHEBI:16708"/>
        <dbReference type="ChEBI" id="CHEBI:33019"/>
        <dbReference type="ChEBI" id="CHEBI:58017"/>
        <dbReference type="ChEBI" id="CHEBI:456215"/>
        <dbReference type="EC" id="2.4.2.7"/>
    </reaction>
</comment>
<dbReference type="RefSeq" id="WP_085618017.1">
    <property type="nucleotide sequence ID" value="NZ_JBLXAE010000003.1"/>
</dbReference>